<dbReference type="Proteomes" id="UP000593568">
    <property type="component" value="Unassembled WGS sequence"/>
</dbReference>
<proteinExistence type="predicted"/>
<dbReference type="EMBL" id="JABEZW010000002">
    <property type="protein sequence ID" value="MBA0760050.1"/>
    <property type="molecule type" value="Genomic_DNA"/>
</dbReference>
<organism evidence="1 2">
    <name type="scientific">Gossypium trilobum</name>
    <dbReference type="NCBI Taxonomy" id="34281"/>
    <lineage>
        <taxon>Eukaryota</taxon>
        <taxon>Viridiplantae</taxon>
        <taxon>Streptophyta</taxon>
        <taxon>Embryophyta</taxon>
        <taxon>Tracheophyta</taxon>
        <taxon>Spermatophyta</taxon>
        <taxon>Magnoliopsida</taxon>
        <taxon>eudicotyledons</taxon>
        <taxon>Gunneridae</taxon>
        <taxon>Pentapetalae</taxon>
        <taxon>rosids</taxon>
        <taxon>malvids</taxon>
        <taxon>Malvales</taxon>
        <taxon>Malvaceae</taxon>
        <taxon>Malvoideae</taxon>
        <taxon>Gossypium</taxon>
    </lineage>
</organism>
<feature type="non-terminal residue" evidence="1">
    <location>
        <position position="47"/>
    </location>
</feature>
<evidence type="ECO:0000313" key="2">
    <source>
        <dbReference type="Proteomes" id="UP000593568"/>
    </source>
</evidence>
<evidence type="ECO:0000313" key="1">
    <source>
        <dbReference type="EMBL" id="MBA0760050.1"/>
    </source>
</evidence>
<gene>
    <name evidence="1" type="ORF">Gotri_022840</name>
</gene>
<sequence length="47" mass="5117">MPNIYNALVVKSRDTANQLLNNTENNGSIDGLQLRGGSIYRVPSNPT</sequence>
<name>A0A7J9DH41_9ROSI</name>
<accession>A0A7J9DH41</accession>
<protein>
    <submittedName>
        <fullName evidence="1">Uncharacterized protein</fullName>
    </submittedName>
</protein>
<dbReference type="AlphaFoldDB" id="A0A7J9DH41"/>
<comment type="caution">
    <text evidence="1">The sequence shown here is derived from an EMBL/GenBank/DDBJ whole genome shotgun (WGS) entry which is preliminary data.</text>
</comment>
<reference evidence="1 2" key="1">
    <citation type="journal article" date="2019" name="Genome Biol. Evol.">
        <title>Insights into the evolution of the New World diploid cottons (Gossypium, subgenus Houzingenia) based on genome sequencing.</title>
        <authorList>
            <person name="Grover C.E."/>
            <person name="Arick M.A. 2nd"/>
            <person name="Thrash A."/>
            <person name="Conover J.L."/>
            <person name="Sanders W.S."/>
            <person name="Peterson D.G."/>
            <person name="Frelichowski J.E."/>
            <person name="Scheffler J.A."/>
            <person name="Scheffler B.E."/>
            <person name="Wendel J.F."/>
        </authorList>
    </citation>
    <scope>NUCLEOTIDE SEQUENCE [LARGE SCALE GENOMIC DNA]</scope>
    <source>
        <strain evidence="1">8</strain>
        <tissue evidence="1">Leaf</tissue>
    </source>
</reference>
<keyword evidence="2" id="KW-1185">Reference proteome</keyword>